<dbReference type="SUPFAM" id="SSF82171">
    <property type="entry name" value="DPP6 N-terminal domain-like"/>
    <property type="match status" value="1"/>
</dbReference>
<proteinExistence type="predicted"/>
<gene>
    <name evidence="2" type="ORF">Val02_85920</name>
</gene>
<accession>A0A8J3YUF0</accession>
<organism evidence="2 3">
    <name type="scientific">Virgisporangium aliadipatigenens</name>
    <dbReference type="NCBI Taxonomy" id="741659"/>
    <lineage>
        <taxon>Bacteria</taxon>
        <taxon>Bacillati</taxon>
        <taxon>Actinomycetota</taxon>
        <taxon>Actinomycetes</taxon>
        <taxon>Micromonosporales</taxon>
        <taxon>Micromonosporaceae</taxon>
        <taxon>Virgisporangium</taxon>
    </lineage>
</organism>
<dbReference type="EMBL" id="BOPF01000053">
    <property type="protein sequence ID" value="GIJ51706.1"/>
    <property type="molecule type" value="Genomic_DNA"/>
</dbReference>
<evidence type="ECO:0000313" key="3">
    <source>
        <dbReference type="Proteomes" id="UP000619260"/>
    </source>
</evidence>
<keyword evidence="1" id="KW-0812">Transmembrane</keyword>
<dbReference type="RefSeq" id="WP_203905099.1">
    <property type="nucleotide sequence ID" value="NZ_BOPF01000053.1"/>
</dbReference>
<comment type="caution">
    <text evidence="2">The sequence shown here is derived from an EMBL/GenBank/DDBJ whole genome shotgun (WGS) entry which is preliminary data.</text>
</comment>
<reference evidence="2" key="1">
    <citation type="submission" date="2021-01" db="EMBL/GenBank/DDBJ databases">
        <title>Whole genome shotgun sequence of Virgisporangium aliadipatigenens NBRC 105644.</title>
        <authorList>
            <person name="Komaki H."/>
            <person name="Tamura T."/>
        </authorList>
    </citation>
    <scope>NUCLEOTIDE SEQUENCE</scope>
    <source>
        <strain evidence="2">NBRC 105644</strain>
    </source>
</reference>
<dbReference type="Proteomes" id="UP000619260">
    <property type="component" value="Unassembled WGS sequence"/>
</dbReference>
<keyword evidence="1" id="KW-1133">Transmembrane helix</keyword>
<feature type="transmembrane region" description="Helical" evidence="1">
    <location>
        <begin position="46"/>
        <end position="64"/>
    </location>
</feature>
<evidence type="ECO:0000313" key="2">
    <source>
        <dbReference type="EMBL" id="GIJ51706.1"/>
    </source>
</evidence>
<protein>
    <submittedName>
        <fullName evidence="2">Uncharacterized protein</fullName>
    </submittedName>
</protein>
<evidence type="ECO:0000256" key="1">
    <source>
        <dbReference type="SAM" id="Phobius"/>
    </source>
</evidence>
<keyword evidence="1" id="KW-0472">Membrane</keyword>
<dbReference type="AlphaFoldDB" id="A0A8J3YUF0"/>
<sequence length="428" mass="45341">MNTALEEELAQAIQEAGGAARAPLPQFYTEIERGIARRRRIRRIRAGTAVALVMALGVGAVPLIKRPAPELRPPPVVVAAPLPPTDAARLPDFTNPRSPAEIWPEAVRRLPRQTPDGHGYTPLVWLPDGRLLIRDQPGNPASRFVAWDVTNGARTPLSPALGPGSVTLLGVVAGRVVWSTGSIGVQLRNPTVMASKLDGSGTAPVAELTAPAGERVSLVTIAGESVVWGTSKGGMFTWEGQFTGLWRVPLTGGTAERVPDGNGFIPSWRLPGVVNTTHYGGDGPPDGTVWDLVSGRKVRYTRSPQLSRMACGTVEWCGGSSTDGHAAVQRIDGSGVVVLPATGVVTPLMGGRFAEVVFFRPLAGSRSNEVEITSAALWDVTTGKVANRMMARDDAGQPLPLVESAPNLLLMSWQEGDEILLLDLARVA</sequence>
<keyword evidence="3" id="KW-1185">Reference proteome</keyword>
<name>A0A8J3YUF0_9ACTN</name>